<evidence type="ECO:0000256" key="1">
    <source>
        <dbReference type="ARBA" id="ARBA00004141"/>
    </source>
</evidence>
<evidence type="ECO:0000256" key="6">
    <source>
        <dbReference type="SAM" id="MobiDB-lite"/>
    </source>
</evidence>
<feature type="domain" description="Major facilitator superfamily (MFS) profile" evidence="8">
    <location>
        <begin position="62"/>
        <end position="487"/>
    </location>
</feature>
<keyword evidence="2 7" id="KW-0812">Transmembrane</keyword>
<feature type="transmembrane region" description="Helical" evidence="7">
    <location>
        <begin position="188"/>
        <end position="211"/>
    </location>
</feature>
<feature type="transmembrane region" description="Helical" evidence="7">
    <location>
        <begin position="327"/>
        <end position="349"/>
    </location>
</feature>
<feature type="transmembrane region" description="Helical" evidence="7">
    <location>
        <begin position="217"/>
        <end position="237"/>
    </location>
</feature>
<feature type="transmembrane region" description="Helical" evidence="7">
    <location>
        <begin position="431"/>
        <end position="451"/>
    </location>
</feature>
<feature type="transmembrane region" description="Helical" evidence="7">
    <location>
        <begin position="129"/>
        <end position="148"/>
    </location>
</feature>
<feature type="region of interest" description="Disordered" evidence="6">
    <location>
        <begin position="1"/>
        <end position="42"/>
    </location>
</feature>
<feature type="transmembrane region" description="Helical" evidence="7">
    <location>
        <begin position="463"/>
        <end position="483"/>
    </location>
</feature>
<evidence type="ECO:0000313" key="9">
    <source>
        <dbReference type="EMBL" id="KAK7414503.1"/>
    </source>
</evidence>
<name>A0ABR1H094_9HYPO</name>
<protein>
    <recommendedName>
        <fullName evidence="8">Major facilitator superfamily (MFS) profile domain-containing protein</fullName>
    </recommendedName>
</protein>
<reference evidence="9 10" key="1">
    <citation type="journal article" date="2025" name="Microbiol. Resour. Announc.">
        <title>Draft genome sequences for Neonectria magnoliae and Neonectria punicea, canker pathogens of Liriodendron tulipifera and Acer saccharum in West Virginia.</title>
        <authorList>
            <person name="Petronek H.M."/>
            <person name="Kasson M.T."/>
            <person name="Metheny A.M."/>
            <person name="Stauder C.M."/>
            <person name="Lovett B."/>
            <person name="Lynch S.C."/>
            <person name="Garnas J.R."/>
            <person name="Kasson L.R."/>
            <person name="Stajich J.E."/>
        </authorList>
    </citation>
    <scope>NUCLEOTIDE SEQUENCE [LARGE SCALE GENOMIC DNA]</scope>
    <source>
        <strain evidence="9 10">NRRL 64653</strain>
    </source>
</reference>
<dbReference type="SUPFAM" id="SSF103473">
    <property type="entry name" value="MFS general substrate transporter"/>
    <property type="match status" value="1"/>
</dbReference>
<sequence length="504" mass="54946">MATAETQFGADVEKTVTHAGVVGTSPNSDSSDESSWSDNEVPDPTKFSKVTLKPVQWRKIHIVIAGFTCTFNGNLGSSMPSGALDSISDQFGVTNRTHLVMLNSLYMVGYVLGPLLFAPLSEYIGRRPVLIGTFLGYTVFMLACSAAPTYGVLLFFRLLCGVNAAAPTSVIGGLYADIIDDPSVRGNALAFYMTVTTMGPALGPIISGFSSSMGWRWPFWIAALITVPGLPFVLTLPETYGPVLHNKAVRKNNKKRGGGCSDSQQPLHPFDVRKIFLRPVTLLFTEPILAATSAYLTLVYAIMYLMFQAYPIVFQGFYGLSPSMASLAYIPMCVGIIVAFVMFLLFTWYHDREAATGKAWAKNEIYRRLPLACIASPCMVIALFWLGWTVWESVPPVVPMLGAGFFLCLGLQLLFMGMINYLTDVFRQSSASAHAAASWTRSTGAILLPLAAEPMYRNLGLHWAPSVLGFLALAMGVIPFVFIRYGDRLARSSKTARAAYGIQE</sequence>
<evidence type="ECO:0000256" key="3">
    <source>
        <dbReference type="ARBA" id="ARBA00022989"/>
    </source>
</evidence>
<dbReference type="PANTHER" id="PTHR23502">
    <property type="entry name" value="MAJOR FACILITATOR SUPERFAMILY"/>
    <property type="match status" value="1"/>
</dbReference>
<dbReference type="PROSITE" id="PS50850">
    <property type="entry name" value="MFS"/>
    <property type="match status" value="1"/>
</dbReference>
<dbReference type="Pfam" id="PF07690">
    <property type="entry name" value="MFS_1"/>
    <property type="match status" value="1"/>
</dbReference>
<accession>A0ABR1H094</accession>
<evidence type="ECO:0000256" key="4">
    <source>
        <dbReference type="ARBA" id="ARBA00023136"/>
    </source>
</evidence>
<organism evidence="9 10">
    <name type="scientific">Neonectria punicea</name>
    <dbReference type="NCBI Taxonomy" id="979145"/>
    <lineage>
        <taxon>Eukaryota</taxon>
        <taxon>Fungi</taxon>
        <taxon>Dikarya</taxon>
        <taxon>Ascomycota</taxon>
        <taxon>Pezizomycotina</taxon>
        <taxon>Sordariomycetes</taxon>
        <taxon>Hypocreomycetidae</taxon>
        <taxon>Hypocreales</taxon>
        <taxon>Nectriaceae</taxon>
        <taxon>Neonectria</taxon>
    </lineage>
</organism>
<feature type="transmembrane region" description="Helical" evidence="7">
    <location>
        <begin position="369"/>
        <end position="391"/>
    </location>
</feature>
<dbReference type="EMBL" id="JAZAVJ010000101">
    <property type="protein sequence ID" value="KAK7414503.1"/>
    <property type="molecule type" value="Genomic_DNA"/>
</dbReference>
<comment type="caution">
    <text evidence="9">The sequence shown here is derived from an EMBL/GenBank/DDBJ whole genome shotgun (WGS) entry which is preliminary data.</text>
</comment>
<keyword evidence="5" id="KW-0325">Glycoprotein</keyword>
<comment type="subcellular location">
    <subcellularLocation>
        <location evidence="1">Membrane</location>
        <topology evidence="1">Multi-pass membrane protein</topology>
    </subcellularLocation>
</comment>
<dbReference type="InterPro" id="IPR011701">
    <property type="entry name" value="MFS"/>
</dbReference>
<evidence type="ECO:0000256" key="5">
    <source>
        <dbReference type="ARBA" id="ARBA00023180"/>
    </source>
</evidence>
<evidence type="ECO:0000256" key="7">
    <source>
        <dbReference type="SAM" id="Phobius"/>
    </source>
</evidence>
<feature type="transmembrane region" description="Helical" evidence="7">
    <location>
        <begin position="397"/>
        <end position="419"/>
    </location>
</feature>
<feature type="transmembrane region" description="Helical" evidence="7">
    <location>
        <begin position="154"/>
        <end position="176"/>
    </location>
</feature>
<dbReference type="InterPro" id="IPR020846">
    <property type="entry name" value="MFS_dom"/>
</dbReference>
<keyword evidence="3 7" id="KW-1133">Transmembrane helix</keyword>
<gene>
    <name evidence="9" type="ORF">QQX98_006614</name>
</gene>
<keyword evidence="4 7" id="KW-0472">Membrane</keyword>
<proteinExistence type="predicted"/>
<dbReference type="PANTHER" id="PTHR23502:SF74">
    <property type="entry name" value="MAJOR FACILITATOR SUPERFAMILY (MFS) PROFILE DOMAIN-CONTAINING PROTEIN"/>
    <property type="match status" value="1"/>
</dbReference>
<feature type="transmembrane region" description="Helical" evidence="7">
    <location>
        <begin position="283"/>
        <end position="307"/>
    </location>
</feature>
<evidence type="ECO:0000313" key="10">
    <source>
        <dbReference type="Proteomes" id="UP001498476"/>
    </source>
</evidence>
<keyword evidence="10" id="KW-1185">Reference proteome</keyword>
<dbReference type="InterPro" id="IPR036259">
    <property type="entry name" value="MFS_trans_sf"/>
</dbReference>
<feature type="transmembrane region" description="Helical" evidence="7">
    <location>
        <begin position="99"/>
        <end position="117"/>
    </location>
</feature>
<evidence type="ECO:0000259" key="8">
    <source>
        <dbReference type="PROSITE" id="PS50850"/>
    </source>
</evidence>
<feature type="transmembrane region" description="Helical" evidence="7">
    <location>
        <begin position="60"/>
        <end position="79"/>
    </location>
</feature>
<evidence type="ECO:0000256" key="2">
    <source>
        <dbReference type="ARBA" id="ARBA00022692"/>
    </source>
</evidence>
<dbReference type="Proteomes" id="UP001498476">
    <property type="component" value="Unassembled WGS sequence"/>
</dbReference>
<feature type="compositionally biased region" description="Low complexity" evidence="6">
    <location>
        <begin position="25"/>
        <end position="39"/>
    </location>
</feature>
<dbReference type="Gene3D" id="1.20.1250.20">
    <property type="entry name" value="MFS general substrate transporter like domains"/>
    <property type="match status" value="1"/>
</dbReference>